<protein>
    <submittedName>
        <fullName evidence="8">Efflux transporter, RND family, MFP subunit</fullName>
    </submittedName>
</protein>
<evidence type="ECO:0000259" key="6">
    <source>
        <dbReference type="Pfam" id="PF25954"/>
    </source>
</evidence>
<dbReference type="PANTHER" id="PTHR30469">
    <property type="entry name" value="MULTIDRUG RESISTANCE PROTEIN MDTA"/>
    <property type="match status" value="1"/>
</dbReference>
<evidence type="ECO:0000256" key="1">
    <source>
        <dbReference type="ARBA" id="ARBA00004196"/>
    </source>
</evidence>
<keyword evidence="3" id="KW-0813">Transport</keyword>
<dbReference type="eggNOG" id="COG0845">
    <property type="taxonomic scope" value="Bacteria"/>
</dbReference>
<dbReference type="Pfam" id="PF25967">
    <property type="entry name" value="RND-MFP_C"/>
    <property type="match status" value="1"/>
</dbReference>
<comment type="subcellular location">
    <subcellularLocation>
        <location evidence="1">Cell envelope</location>
    </subcellularLocation>
</comment>
<evidence type="ECO:0000259" key="7">
    <source>
        <dbReference type="Pfam" id="PF25967"/>
    </source>
</evidence>
<dbReference type="EMBL" id="CP001823">
    <property type="protein sequence ID" value="ACZ38398.1"/>
    <property type="molecule type" value="Genomic_DNA"/>
</dbReference>
<evidence type="ECO:0000256" key="4">
    <source>
        <dbReference type="SAM" id="Coils"/>
    </source>
</evidence>
<feature type="coiled-coil region" evidence="4">
    <location>
        <begin position="99"/>
        <end position="152"/>
    </location>
</feature>
<reference evidence="8 9" key="2">
    <citation type="journal article" date="2010" name="Stand. Genomic Sci.">
        <title>Complete genome sequence of Desulfohalobium retbaense type strain (HR(100)).</title>
        <authorList>
            <person name="Spring S."/>
            <person name="Nolan M."/>
            <person name="Lapidus A."/>
            <person name="Glavina Del Rio T."/>
            <person name="Copeland A."/>
            <person name="Tice H."/>
            <person name="Cheng J.F."/>
            <person name="Lucas S."/>
            <person name="Land M."/>
            <person name="Chen F."/>
            <person name="Bruce D."/>
            <person name="Goodwin L."/>
            <person name="Pitluck S."/>
            <person name="Ivanova N."/>
            <person name="Mavromatis K."/>
            <person name="Mikhailova N."/>
            <person name="Pati A."/>
            <person name="Chen A."/>
            <person name="Palaniappan K."/>
            <person name="Hauser L."/>
            <person name="Chang Y.J."/>
            <person name="Jeffries C.D."/>
            <person name="Munk C."/>
            <person name="Kiss H."/>
            <person name="Chain P."/>
            <person name="Han C."/>
            <person name="Brettin T."/>
            <person name="Detter J.C."/>
            <person name="Schuler E."/>
            <person name="Goker M."/>
            <person name="Rohde M."/>
            <person name="Bristow J."/>
            <person name="Eisen J.A."/>
            <person name="Markowitz V."/>
            <person name="Hugenholtz P."/>
            <person name="Kyrpides N.C."/>
            <person name="Klenk H.P."/>
        </authorList>
    </citation>
    <scope>NUCLEOTIDE SEQUENCE [LARGE SCALE GENOMIC DNA]</scope>
    <source>
        <strain evidence="9">ATCC 49802 / DSM 20745 / S 6022</strain>
    </source>
</reference>
<dbReference type="PANTHER" id="PTHR30469:SF33">
    <property type="entry name" value="SLR1207 PROTEIN"/>
    <property type="match status" value="1"/>
</dbReference>
<dbReference type="GO" id="GO:0015562">
    <property type="term" value="F:efflux transmembrane transporter activity"/>
    <property type="evidence" value="ECO:0007669"/>
    <property type="project" value="TreeGrafter"/>
</dbReference>
<name>D1C2D1_SPHTD</name>
<feature type="domain" description="CusB-like beta-barrel" evidence="6">
    <location>
        <begin position="194"/>
        <end position="270"/>
    </location>
</feature>
<gene>
    <name evidence="8" type="ordered locus">Sthe_0962</name>
</gene>
<sequence>MSRRPVRRLILVAAGVLLVAVVVAAFLLATRPEPRTAVVERGSLEATVETVGRLVPRNPITVRSTVSGRVQLVAVSPGDVVEEGDVIAQLDPEPFEEAIRRAEDQVAAAEAALNLAEQRAGDNPSPEQLSARLTAEQQLREAQRALDDARAALDASMILAPRAGTVLQVQTAEGAPLGTGAEVAQIADLNDLELQVDLDEIDLPHVPLDAPVTFTLDAYPSEDIEGRLERISPTAETSGGTTTFRATVRFTLPEGLVARPGMNADVSIKTAVRPDVLLIPESALRTVGRRTFVTVLVDGEEQEREIRIGLRSGGMVEVASGLTEGERVVIP</sequence>
<proteinExistence type="inferred from homology"/>
<dbReference type="InterPro" id="IPR058627">
    <property type="entry name" value="MdtA-like_C"/>
</dbReference>
<keyword evidence="9" id="KW-1185">Reference proteome</keyword>
<dbReference type="Gene3D" id="2.40.420.20">
    <property type="match status" value="1"/>
</dbReference>
<feature type="domain" description="Multidrug resistance protein MdtA-like barrel-sandwich hybrid" evidence="5">
    <location>
        <begin position="60"/>
        <end position="183"/>
    </location>
</feature>
<dbReference type="Pfam" id="PF25954">
    <property type="entry name" value="Beta-barrel_RND_2"/>
    <property type="match status" value="1"/>
</dbReference>
<dbReference type="NCBIfam" id="TIGR01730">
    <property type="entry name" value="RND_mfp"/>
    <property type="match status" value="1"/>
</dbReference>
<evidence type="ECO:0000256" key="3">
    <source>
        <dbReference type="ARBA" id="ARBA00022448"/>
    </source>
</evidence>
<dbReference type="Gene3D" id="2.40.30.170">
    <property type="match status" value="1"/>
</dbReference>
<dbReference type="KEGG" id="sti:Sthe_0962"/>
<dbReference type="GO" id="GO:1990281">
    <property type="term" value="C:efflux pump complex"/>
    <property type="evidence" value="ECO:0007669"/>
    <property type="project" value="TreeGrafter"/>
</dbReference>
<evidence type="ECO:0000313" key="9">
    <source>
        <dbReference type="Proteomes" id="UP000002027"/>
    </source>
</evidence>
<dbReference type="HOGENOM" id="CLU_018816_14_3_0"/>
<dbReference type="InterPro" id="IPR058625">
    <property type="entry name" value="MdtA-like_BSH"/>
</dbReference>
<dbReference type="RefSeq" id="WP_012871445.1">
    <property type="nucleotide sequence ID" value="NC_013523.1"/>
</dbReference>
<dbReference type="InParanoid" id="D1C2D1"/>
<dbReference type="OrthoDB" id="9806939at2"/>
<dbReference type="STRING" id="479434.Sthe_0962"/>
<organism evidence="8 9">
    <name type="scientific">Sphaerobacter thermophilus (strain ATCC 49802 / DSM 20745 / KCCM 41009 / NCIMB 13125 / S 6022)</name>
    <dbReference type="NCBI Taxonomy" id="479434"/>
    <lineage>
        <taxon>Bacteria</taxon>
        <taxon>Pseudomonadati</taxon>
        <taxon>Thermomicrobiota</taxon>
        <taxon>Thermomicrobia</taxon>
        <taxon>Sphaerobacterales</taxon>
        <taxon>Sphaerobacterineae</taxon>
        <taxon>Sphaerobacteraceae</taxon>
        <taxon>Sphaerobacter</taxon>
    </lineage>
</organism>
<evidence type="ECO:0000259" key="5">
    <source>
        <dbReference type="Pfam" id="PF25917"/>
    </source>
</evidence>
<evidence type="ECO:0000256" key="2">
    <source>
        <dbReference type="ARBA" id="ARBA00009477"/>
    </source>
</evidence>
<feature type="domain" description="Multidrug resistance protein MdtA-like C-terminal permuted SH3" evidence="7">
    <location>
        <begin position="275"/>
        <end position="330"/>
    </location>
</feature>
<dbReference type="InterPro" id="IPR058792">
    <property type="entry name" value="Beta-barrel_RND_2"/>
</dbReference>
<evidence type="ECO:0000313" key="8">
    <source>
        <dbReference type="EMBL" id="ACZ38398.1"/>
    </source>
</evidence>
<dbReference type="AlphaFoldDB" id="D1C2D1"/>
<comment type="similarity">
    <text evidence="2">Belongs to the membrane fusion protein (MFP) (TC 8.A.1) family.</text>
</comment>
<dbReference type="SUPFAM" id="SSF111369">
    <property type="entry name" value="HlyD-like secretion proteins"/>
    <property type="match status" value="1"/>
</dbReference>
<accession>D1C2D1</accession>
<keyword evidence="4" id="KW-0175">Coiled coil</keyword>
<dbReference type="Proteomes" id="UP000002027">
    <property type="component" value="Chromosome 1"/>
</dbReference>
<reference evidence="9" key="1">
    <citation type="submission" date="2009-11" db="EMBL/GenBank/DDBJ databases">
        <title>The complete chromosome 1 of Sphaerobacter thermophilus DSM 20745.</title>
        <authorList>
            <person name="Lucas S."/>
            <person name="Copeland A."/>
            <person name="Lapidus A."/>
            <person name="Glavina del Rio T."/>
            <person name="Dalin E."/>
            <person name="Tice H."/>
            <person name="Bruce D."/>
            <person name="Goodwin L."/>
            <person name="Pitluck S."/>
            <person name="Kyrpides N."/>
            <person name="Mavromatis K."/>
            <person name="Ivanova N."/>
            <person name="Mikhailova N."/>
            <person name="LaButti K.M."/>
            <person name="Clum A."/>
            <person name="Sun H.I."/>
            <person name="Brettin T."/>
            <person name="Detter J.C."/>
            <person name="Han C."/>
            <person name="Larimer F."/>
            <person name="Land M."/>
            <person name="Hauser L."/>
            <person name="Markowitz V."/>
            <person name="Cheng J.F."/>
            <person name="Hugenholtz P."/>
            <person name="Woyke T."/>
            <person name="Wu D."/>
            <person name="Steenblock K."/>
            <person name="Schneider S."/>
            <person name="Pukall R."/>
            <person name="Goeker M."/>
            <person name="Klenk H.P."/>
            <person name="Eisen J.A."/>
        </authorList>
    </citation>
    <scope>NUCLEOTIDE SEQUENCE [LARGE SCALE GENOMIC DNA]</scope>
    <source>
        <strain evidence="9">ATCC 49802 / DSM 20745 / S 6022</strain>
    </source>
</reference>
<dbReference type="Gene3D" id="2.40.50.100">
    <property type="match status" value="1"/>
</dbReference>
<dbReference type="InterPro" id="IPR006143">
    <property type="entry name" value="RND_pump_MFP"/>
</dbReference>
<dbReference type="Pfam" id="PF25917">
    <property type="entry name" value="BSH_RND"/>
    <property type="match status" value="1"/>
</dbReference>